<organism evidence="1 2">
    <name type="scientific">Niastella vici</name>
    <dbReference type="NCBI Taxonomy" id="1703345"/>
    <lineage>
        <taxon>Bacteria</taxon>
        <taxon>Pseudomonadati</taxon>
        <taxon>Bacteroidota</taxon>
        <taxon>Chitinophagia</taxon>
        <taxon>Chitinophagales</taxon>
        <taxon>Chitinophagaceae</taxon>
        <taxon>Niastella</taxon>
    </lineage>
</organism>
<name>A0A1V9G4C0_9BACT</name>
<accession>A0A1V9G4C0</accession>
<protein>
    <recommendedName>
        <fullName evidence="3">Phosphoadenosine phosphosulphate reductase domain-containing protein</fullName>
    </recommendedName>
</protein>
<evidence type="ECO:0000313" key="1">
    <source>
        <dbReference type="EMBL" id="OQP65437.1"/>
    </source>
</evidence>
<reference evidence="1 2" key="1">
    <citation type="submission" date="2016-03" db="EMBL/GenBank/DDBJ databases">
        <title>Niastella vici sp. nov., isolated from farmland soil.</title>
        <authorList>
            <person name="Chen L."/>
            <person name="Wang D."/>
            <person name="Yang S."/>
            <person name="Wang G."/>
        </authorList>
    </citation>
    <scope>NUCLEOTIDE SEQUENCE [LARGE SCALE GENOMIC DNA]</scope>
    <source>
        <strain evidence="1 2">DJ57</strain>
    </source>
</reference>
<dbReference type="InterPro" id="IPR014729">
    <property type="entry name" value="Rossmann-like_a/b/a_fold"/>
</dbReference>
<dbReference type="SUPFAM" id="SSF52402">
    <property type="entry name" value="Adenine nucleotide alpha hydrolases-like"/>
    <property type="match status" value="1"/>
</dbReference>
<keyword evidence="2" id="KW-1185">Reference proteome</keyword>
<evidence type="ECO:0000313" key="2">
    <source>
        <dbReference type="Proteomes" id="UP000192796"/>
    </source>
</evidence>
<dbReference type="EMBL" id="LVYD01000024">
    <property type="protein sequence ID" value="OQP65437.1"/>
    <property type="molecule type" value="Genomic_DNA"/>
</dbReference>
<comment type="caution">
    <text evidence="1">The sequence shown here is derived from an EMBL/GenBank/DDBJ whole genome shotgun (WGS) entry which is preliminary data.</text>
</comment>
<sequence>MLIIYGKGEASRFPLYYTEYLNIKTSSMNNIQSNLFYEIKQPLIAACGLGVDTVAYLVEMKSRNIKPDAILFADVGVEKDETYSYLPILQDWLNKVGFPPVITVKYVAKDFKNRPPYHTIGEDCLTNGTLPSLAFGFKSCSLKWKVTPQNKWLEEYIPAIDWWNAGGKVKKIIGYDTSPKDMKRYAVAKEFIDPKYEYWYPLVEWGMTRNDCKNKIRSEGLPVPPKSACIFCPSTQPEELLEYKKKYLRYIVIMEARAEPKLTSILGLWRNGIKGTKNGKPKPGRMTDFIIAEGLLSENEVNDLRQKAPIEIINNQAKFADGLEIPDWHDFLELFTEEDAVESIHPCSGCIANNFPPPFHKSSK</sequence>
<evidence type="ECO:0008006" key="3">
    <source>
        <dbReference type="Google" id="ProtNLM"/>
    </source>
</evidence>
<proteinExistence type="predicted"/>
<gene>
    <name evidence="1" type="ORF">A3860_17385</name>
</gene>
<dbReference type="STRING" id="1703345.A3860_17385"/>
<dbReference type="AlphaFoldDB" id="A0A1V9G4C0"/>
<dbReference type="Gene3D" id="3.40.50.620">
    <property type="entry name" value="HUPs"/>
    <property type="match status" value="1"/>
</dbReference>
<dbReference type="Proteomes" id="UP000192796">
    <property type="component" value="Unassembled WGS sequence"/>
</dbReference>